<sequence length="530" mass="57659">MATPSRLPSTRRPPGAAAGRSRPTSMIEPGFSGLPTPTKTSPKSKRMSLLPQFTRTSSAEYKEHSIVERENQDPERSQMDGAGDADVETVRQADRRAMPPPASKLSRAPSTRVPGSSQLGRAPSVRSHARTQSTQSNPSSRPESRGNSTVGSATHASRRTATDTGLKRSPSTASSSPATRPTGLAHSTSVRTSQAPAHSRNNSATSASGIRRTNSVRPPSVNTSISSQAPPAPSPTSPRKATELHRPASKYQMLPPPKPSFSTYQQYYSPAKTALPKPPVPTSRHARPAPPSLEEDISIPFDILKQQIELLQLALLHEASARTLSQYSADAKSKIGKKHSRLRKEYEGVHATETSRQKLDNLEALQAWCPDHALLTENLQMLARVHKDVTAITHPESRYTELLHVFEQWIAGAEETMAGGARGFVEGLPGSWREAHASTALKIRSLQREMATLPPLPNHGLEDQPNTSLHVILTSCRSLVDGILRELDMMAELEKELLGQENSRIDNAVGGLNIEQMPTSSWKPAWQKAM</sequence>
<gene>
    <name evidence="2" type="ORF">WHR41_03388</name>
</gene>
<evidence type="ECO:0000313" key="3">
    <source>
        <dbReference type="Proteomes" id="UP000803884"/>
    </source>
</evidence>
<feature type="region of interest" description="Disordered" evidence="1">
    <location>
        <begin position="272"/>
        <end position="291"/>
    </location>
</feature>
<feature type="compositionally biased region" description="Low complexity" evidence="1">
    <location>
        <begin position="1"/>
        <end position="24"/>
    </location>
</feature>
<evidence type="ECO:0000256" key="1">
    <source>
        <dbReference type="SAM" id="MobiDB-lite"/>
    </source>
</evidence>
<feature type="region of interest" description="Disordered" evidence="1">
    <location>
        <begin position="1"/>
        <end position="264"/>
    </location>
</feature>
<protein>
    <submittedName>
        <fullName evidence="2">Uncharacterized protein</fullName>
    </submittedName>
</protein>
<evidence type="ECO:0000313" key="2">
    <source>
        <dbReference type="EMBL" id="KAL1587904.1"/>
    </source>
</evidence>
<feature type="compositionally biased region" description="Polar residues" evidence="1">
    <location>
        <begin position="130"/>
        <end position="155"/>
    </location>
</feature>
<dbReference type="GeneID" id="96004832"/>
<feature type="compositionally biased region" description="Basic and acidic residues" evidence="1">
    <location>
        <begin position="60"/>
        <end position="78"/>
    </location>
</feature>
<organism evidence="2 3">
    <name type="scientific">Cladosporium halotolerans</name>
    <dbReference type="NCBI Taxonomy" id="1052096"/>
    <lineage>
        <taxon>Eukaryota</taxon>
        <taxon>Fungi</taxon>
        <taxon>Dikarya</taxon>
        <taxon>Ascomycota</taxon>
        <taxon>Pezizomycotina</taxon>
        <taxon>Dothideomycetes</taxon>
        <taxon>Dothideomycetidae</taxon>
        <taxon>Cladosporiales</taxon>
        <taxon>Cladosporiaceae</taxon>
        <taxon>Cladosporium</taxon>
    </lineage>
</organism>
<feature type="compositionally biased region" description="Basic and acidic residues" evidence="1">
    <location>
        <begin position="88"/>
        <end position="97"/>
    </location>
</feature>
<dbReference type="AlphaFoldDB" id="A0AB34KSE5"/>
<name>A0AB34KSE5_9PEZI</name>
<feature type="compositionally biased region" description="Low complexity" evidence="1">
    <location>
        <begin position="168"/>
        <end position="182"/>
    </location>
</feature>
<keyword evidence="3" id="KW-1185">Reference proteome</keyword>
<accession>A0AB34KSE5</accession>
<comment type="caution">
    <text evidence="2">The sequence shown here is derived from an EMBL/GenBank/DDBJ whole genome shotgun (WGS) entry which is preliminary data.</text>
</comment>
<dbReference type="Proteomes" id="UP000803884">
    <property type="component" value="Unassembled WGS sequence"/>
</dbReference>
<proteinExistence type="predicted"/>
<dbReference type="EMBL" id="JAAQHG020000008">
    <property type="protein sequence ID" value="KAL1587904.1"/>
    <property type="molecule type" value="Genomic_DNA"/>
</dbReference>
<dbReference type="RefSeq" id="XP_069231009.1">
    <property type="nucleotide sequence ID" value="XM_069371994.1"/>
</dbReference>
<reference evidence="2 3" key="1">
    <citation type="journal article" date="2020" name="Microbiol. Resour. Announc.">
        <title>Draft Genome Sequence of a Cladosporium Species Isolated from the Mesophotic Ascidian Didemnum maculosum.</title>
        <authorList>
            <person name="Gioti A."/>
            <person name="Siaperas R."/>
            <person name="Nikolaivits E."/>
            <person name="Le Goff G."/>
            <person name="Ouazzani J."/>
            <person name="Kotoulas G."/>
            <person name="Topakas E."/>
        </authorList>
    </citation>
    <scope>NUCLEOTIDE SEQUENCE [LARGE SCALE GENOMIC DNA]</scope>
    <source>
        <strain evidence="2 3">TM138-S3</strain>
    </source>
</reference>
<feature type="compositionally biased region" description="Polar residues" evidence="1">
    <location>
        <begin position="185"/>
        <end position="222"/>
    </location>
</feature>